<dbReference type="Proteomes" id="UP000031620">
    <property type="component" value="Chromosome"/>
</dbReference>
<dbReference type="RefSeq" id="WP_041093171.1">
    <property type="nucleotide sequence ID" value="NZ_AP014680.1"/>
</dbReference>
<dbReference type="AlphaFoldDB" id="A0A0A1GTL4"/>
<dbReference type="GO" id="GO:0008206">
    <property type="term" value="P:bile acid metabolic process"/>
    <property type="evidence" value="ECO:0007669"/>
    <property type="project" value="UniProtKB-ARBA"/>
</dbReference>
<keyword evidence="2" id="KW-0560">Oxidoreductase</keyword>
<evidence type="ECO:0000256" key="1">
    <source>
        <dbReference type="ARBA" id="ARBA00006484"/>
    </source>
</evidence>
<comment type="similarity">
    <text evidence="1">Belongs to the short-chain dehydrogenases/reductases (SDR) family.</text>
</comment>
<organism evidence="4 5">
    <name type="scientific">Paucilactobacillus hokkaidonensis JCM 18461</name>
    <dbReference type="NCBI Taxonomy" id="1291742"/>
    <lineage>
        <taxon>Bacteria</taxon>
        <taxon>Bacillati</taxon>
        <taxon>Bacillota</taxon>
        <taxon>Bacilli</taxon>
        <taxon>Lactobacillales</taxon>
        <taxon>Lactobacillaceae</taxon>
        <taxon>Paucilactobacillus</taxon>
    </lineage>
</organism>
<evidence type="ECO:0000256" key="3">
    <source>
        <dbReference type="SAM" id="MobiDB-lite"/>
    </source>
</evidence>
<dbReference type="EMBL" id="AP014680">
    <property type="protein sequence ID" value="BAP85340.1"/>
    <property type="molecule type" value="Genomic_DNA"/>
</dbReference>
<feature type="region of interest" description="Disordered" evidence="3">
    <location>
        <begin position="1"/>
        <end position="24"/>
    </location>
</feature>
<dbReference type="PRINTS" id="PR00081">
    <property type="entry name" value="GDHRDH"/>
</dbReference>
<evidence type="ECO:0000256" key="2">
    <source>
        <dbReference type="ARBA" id="ARBA00023002"/>
    </source>
</evidence>
<dbReference type="PANTHER" id="PTHR48107:SF16">
    <property type="entry name" value="NADPH-DEPENDENT ALDEHYDE REDUCTASE 1, CHLOROPLASTIC"/>
    <property type="match status" value="1"/>
</dbReference>
<evidence type="ECO:0000313" key="4">
    <source>
        <dbReference type="EMBL" id="BAP85340.1"/>
    </source>
</evidence>
<evidence type="ECO:0000313" key="5">
    <source>
        <dbReference type="Proteomes" id="UP000031620"/>
    </source>
</evidence>
<dbReference type="GO" id="GO:0016614">
    <property type="term" value="F:oxidoreductase activity, acting on CH-OH group of donors"/>
    <property type="evidence" value="ECO:0007669"/>
    <property type="project" value="UniProtKB-ARBA"/>
</dbReference>
<accession>A0A0A1GTL4</accession>
<dbReference type="FunFam" id="3.40.50.720:FF:000084">
    <property type="entry name" value="Short-chain dehydrogenase reductase"/>
    <property type="match status" value="1"/>
</dbReference>
<dbReference type="KEGG" id="lho:LOOC260_108000"/>
<dbReference type="InterPro" id="IPR020904">
    <property type="entry name" value="Sc_DH/Rdtase_CS"/>
</dbReference>
<dbReference type="Gene3D" id="3.40.50.720">
    <property type="entry name" value="NAD(P)-binding Rossmann-like Domain"/>
    <property type="match status" value="1"/>
</dbReference>
<dbReference type="PANTHER" id="PTHR48107">
    <property type="entry name" value="NADPH-DEPENDENT ALDEHYDE REDUCTASE-LIKE PROTEIN, CHLOROPLASTIC-RELATED"/>
    <property type="match status" value="1"/>
</dbReference>
<name>A0A0A1GTL4_9LACO</name>
<proteinExistence type="inferred from homology"/>
<dbReference type="SUPFAM" id="SSF51735">
    <property type="entry name" value="NAD(P)-binding Rossmann-fold domains"/>
    <property type="match status" value="1"/>
</dbReference>
<gene>
    <name evidence="4" type="ORF">LOOC260_108000</name>
</gene>
<protein>
    <submittedName>
        <fullName evidence="4">Short-chain dehydrogenase</fullName>
    </submittedName>
</protein>
<dbReference type="HOGENOM" id="CLU_010194_4_1_9"/>
<dbReference type="Pfam" id="PF13561">
    <property type="entry name" value="adh_short_C2"/>
    <property type="match status" value="1"/>
</dbReference>
<dbReference type="STRING" id="1291742.LOOC260_108000"/>
<dbReference type="InterPro" id="IPR002347">
    <property type="entry name" value="SDR_fam"/>
</dbReference>
<dbReference type="PROSITE" id="PS00061">
    <property type="entry name" value="ADH_SHORT"/>
    <property type="match status" value="1"/>
</dbReference>
<reference evidence="4 5" key="1">
    <citation type="submission" date="2014-11" db="EMBL/GenBank/DDBJ databases">
        <title>Complete genome sequence and analysis of Lactobacillus hokkaidonensis LOOC260T.</title>
        <authorList>
            <person name="Tanizawa Y."/>
            <person name="Tohno M."/>
            <person name="Kaminuma E."/>
            <person name="Nakamura Y."/>
            <person name="Arita M."/>
        </authorList>
    </citation>
    <scope>NUCLEOTIDE SEQUENCE [LARGE SCALE GENOMIC DNA]</scope>
    <source>
        <strain evidence="4 5">LOOC260</strain>
    </source>
</reference>
<dbReference type="PRINTS" id="PR00080">
    <property type="entry name" value="SDRFAMILY"/>
</dbReference>
<sequence length="282" mass="30762">MTNRKPKENYLINDNSANVDPQPEIDHPTYQASNKLLDKVAIITGGDSGIGAAVALLYAREGADVAIVHYESSEDAEYIAKRIEAFGREAMIIQGDVGDSAFCQQVVDQVMDTFGHIDILVNNAGEQHLRKRVEDISDDQLERTFETNFFGNVYLTRSVLKELHGGGSIINTTSVTAFKGNPELMDYSATKGAILSWTRALASNEVVLKHKIRVNAVAPGPVWTPLIPATFPKERLENWGQTPMGRSGKAYELAPSYVFLASGDSSFITGQVLHVNGGSYKG</sequence>
<dbReference type="InterPro" id="IPR036291">
    <property type="entry name" value="NAD(P)-bd_dom_sf"/>
</dbReference>